<evidence type="ECO:0000259" key="1">
    <source>
        <dbReference type="Pfam" id="PF03435"/>
    </source>
</evidence>
<dbReference type="GO" id="GO:0005886">
    <property type="term" value="C:plasma membrane"/>
    <property type="evidence" value="ECO:0007669"/>
    <property type="project" value="TreeGrafter"/>
</dbReference>
<name>A0A369V3L2_9ACTN</name>
<sequence>MSREFDLIVFGATGFTGRRAVRYLHDHAPDSLRWAVAGRDRARLEEVADGRPAIVADALLPSGPAEIAARTRVVLNLAGPFRRYGDPLVAACVERGTHYCDISGETARVRDLIDRYHAAAVRAGVKIVPFGGVSSTPADIAALLVSDRLGRQPHHLRATVRMRGGTLNGGTVASMIDAVENGDAAREKDPFLLGPAGRAPSGHEVDPRGLRYDARSKAWLLPSPVGTSDTRAVRRSADILGRRVLVQEHLAFDGWTGLAPALAMAAGIGTVNALLRFRRGRHLLARLVPPGRGPSERQIAQGAFALHMQGTDADGDEVTVRVRGDGDPGNRITVTCGCEIALALVGNCGSLPQDAGVLTPATAIGSGLAGRLGRAGILFD</sequence>
<evidence type="ECO:0000313" key="2">
    <source>
        <dbReference type="EMBL" id="RDD85139.1"/>
    </source>
</evidence>
<feature type="domain" description="Saccharopine dehydrogenase NADP binding" evidence="1">
    <location>
        <begin position="8"/>
        <end position="128"/>
    </location>
</feature>
<protein>
    <submittedName>
        <fullName evidence="2">Saccharopine dehydrogenase</fullName>
    </submittedName>
</protein>
<dbReference type="PANTHER" id="PTHR12286:SF5">
    <property type="entry name" value="SACCHAROPINE DEHYDROGENASE-LIKE OXIDOREDUCTASE"/>
    <property type="match status" value="1"/>
</dbReference>
<accession>A0A369V3L2</accession>
<comment type="caution">
    <text evidence="2">The sequence shown here is derived from an EMBL/GenBank/DDBJ whole genome shotgun (WGS) entry which is preliminary data.</text>
</comment>
<dbReference type="GO" id="GO:0009247">
    <property type="term" value="P:glycolipid biosynthetic process"/>
    <property type="evidence" value="ECO:0007669"/>
    <property type="project" value="TreeGrafter"/>
</dbReference>
<reference evidence="2 3" key="1">
    <citation type="submission" date="2018-07" db="EMBL/GenBank/DDBJ databases">
        <title>Genome guided investigation of antibiotics producing actinomycetales strain isolated from a Macau mangrove ecosystem.</title>
        <authorList>
            <person name="Hu D."/>
        </authorList>
    </citation>
    <scope>NUCLEOTIDE SEQUENCE [LARGE SCALE GENOMIC DNA]</scope>
    <source>
        <strain evidence="2 3">2297</strain>
    </source>
</reference>
<dbReference type="InterPro" id="IPR005097">
    <property type="entry name" value="Sacchrp_dh_NADP-bd"/>
</dbReference>
<dbReference type="EMBL" id="QQBH01000030">
    <property type="protein sequence ID" value="RDD85139.1"/>
    <property type="molecule type" value="Genomic_DNA"/>
</dbReference>
<dbReference type="PANTHER" id="PTHR12286">
    <property type="entry name" value="SACCHAROPINE DEHYDROGENASE-LIKE OXIDOREDUCTASE"/>
    <property type="match status" value="1"/>
</dbReference>
<dbReference type="Gene3D" id="3.40.50.720">
    <property type="entry name" value="NAD(P)-binding Rossmann-like Domain"/>
    <property type="match status" value="1"/>
</dbReference>
<evidence type="ECO:0000313" key="3">
    <source>
        <dbReference type="Proteomes" id="UP000253742"/>
    </source>
</evidence>
<gene>
    <name evidence="2" type="ORF">DVZ84_32000</name>
</gene>
<dbReference type="RefSeq" id="WP_114532307.1">
    <property type="nucleotide sequence ID" value="NZ_QQBH01000030.1"/>
</dbReference>
<organism evidence="2 3">
    <name type="scientific">Streptomyces parvulus</name>
    <dbReference type="NCBI Taxonomy" id="146923"/>
    <lineage>
        <taxon>Bacteria</taxon>
        <taxon>Bacillati</taxon>
        <taxon>Actinomycetota</taxon>
        <taxon>Actinomycetes</taxon>
        <taxon>Kitasatosporales</taxon>
        <taxon>Streptomycetaceae</taxon>
        <taxon>Streptomyces</taxon>
    </lineage>
</organism>
<proteinExistence type="predicted"/>
<dbReference type="SUPFAM" id="SSF51735">
    <property type="entry name" value="NAD(P)-binding Rossmann-fold domains"/>
    <property type="match status" value="1"/>
</dbReference>
<dbReference type="InterPro" id="IPR051276">
    <property type="entry name" value="Saccharopine_DH-like_oxidrdct"/>
</dbReference>
<dbReference type="Pfam" id="PF03435">
    <property type="entry name" value="Sacchrp_dh_NADP"/>
    <property type="match status" value="1"/>
</dbReference>
<dbReference type="OrthoDB" id="4369409at2"/>
<dbReference type="InterPro" id="IPR036291">
    <property type="entry name" value="NAD(P)-bd_dom_sf"/>
</dbReference>
<dbReference type="Proteomes" id="UP000253742">
    <property type="component" value="Unassembled WGS sequence"/>
</dbReference>
<dbReference type="AlphaFoldDB" id="A0A369V3L2"/>